<dbReference type="InterPro" id="IPR050327">
    <property type="entry name" value="Proton-linked_MCT"/>
</dbReference>
<comment type="subcellular location">
    <subcellularLocation>
        <location evidence="1">Membrane</location>
        <topology evidence="1">Multi-pass membrane protein</topology>
    </subcellularLocation>
</comment>
<feature type="region of interest" description="Disordered" evidence="2">
    <location>
        <begin position="130"/>
        <end position="152"/>
    </location>
</feature>
<keyword evidence="3" id="KW-1133">Transmembrane helix</keyword>
<dbReference type="Pfam" id="PF07690">
    <property type="entry name" value="MFS_1"/>
    <property type="match status" value="1"/>
</dbReference>
<dbReference type="PANTHER" id="PTHR11360">
    <property type="entry name" value="MONOCARBOXYLATE TRANSPORTER"/>
    <property type="match status" value="1"/>
</dbReference>
<evidence type="ECO:0000256" key="1">
    <source>
        <dbReference type="ARBA" id="ARBA00004141"/>
    </source>
</evidence>
<reference evidence="5" key="1">
    <citation type="submission" date="2020-03" db="EMBL/GenBank/DDBJ databases">
        <title>Transcriptomic Profiling of the Digestive Tract of the Rat Flea, Xenopsylla cheopis, Following Blood Feeding and Infection with Yersinia pestis.</title>
        <authorList>
            <person name="Bland D.M."/>
            <person name="Martens C.A."/>
            <person name="Virtaneva K."/>
            <person name="Kanakabandi K."/>
            <person name="Long D."/>
            <person name="Rosenke R."/>
            <person name="Saturday G.A."/>
            <person name="Hoyt F.H."/>
            <person name="Bruno D.P."/>
            <person name="Ribeiro J.M.C."/>
            <person name="Hinnebusch J."/>
        </authorList>
    </citation>
    <scope>NUCLEOTIDE SEQUENCE</scope>
</reference>
<dbReference type="SUPFAM" id="SSF103473">
    <property type="entry name" value="MFS general substrate transporter"/>
    <property type="match status" value="1"/>
</dbReference>
<feature type="transmembrane region" description="Helical" evidence="3">
    <location>
        <begin position="252"/>
        <end position="269"/>
    </location>
</feature>
<evidence type="ECO:0000256" key="2">
    <source>
        <dbReference type="SAM" id="MobiDB-lite"/>
    </source>
</evidence>
<feature type="transmembrane region" description="Helical" evidence="3">
    <location>
        <begin position="379"/>
        <end position="401"/>
    </location>
</feature>
<dbReference type="EMBL" id="GIIL01008013">
    <property type="protein sequence ID" value="NOV51739.1"/>
    <property type="molecule type" value="Transcribed_RNA"/>
</dbReference>
<evidence type="ECO:0000259" key="4">
    <source>
        <dbReference type="PROSITE" id="PS50850"/>
    </source>
</evidence>
<dbReference type="GO" id="GO:0008028">
    <property type="term" value="F:monocarboxylic acid transmembrane transporter activity"/>
    <property type="evidence" value="ECO:0007669"/>
    <property type="project" value="TreeGrafter"/>
</dbReference>
<dbReference type="AlphaFoldDB" id="A0A6M2DZK4"/>
<evidence type="ECO:0000313" key="5">
    <source>
        <dbReference type="EMBL" id="NOV51739.1"/>
    </source>
</evidence>
<name>A0A6M2DZK4_XENCH</name>
<dbReference type="PROSITE" id="PS50850">
    <property type="entry name" value="MFS"/>
    <property type="match status" value="1"/>
</dbReference>
<feature type="transmembrane region" description="Helical" evidence="3">
    <location>
        <begin position="87"/>
        <end position="106"/>
    </location>
</feature>
<accession>A0A6M2DZK4</accession>
<feature type="transmembrane region" description="Helical" evidence="3">
    <location>
        <begin position="289"/>
        <end position="306"/>
    </location>
</feature>
<feature type="transmembrane region" description="Helical" evidence="3">
    <location>
        <begin position="348"/>
        <end position="367"/>
    </location>
</feature>
<feature type="domain" description="Major facilitator superfamily (MFS) profile" evidence="4">
    <location>
        <begin position="1"/>
        <end position="458"/>
    </location>
</feature>
<feature type="transmembrane region" description="Helical" evidence="3">
    <location>
        <begin position="27"/>
        <end position="49"/>
    </location>
</feature>
<dbReference type="GO" id="GO:0016020">
    <property type="term" value="C:membrane"/>
    <property type="evidence" value="ECO:0007669"/>
    <property type="project" value="UniProtKB-SubCell"/>
</dbReference>
<dbReference type="PANTHER" id="PTHR11360:SF284">
    <property type="entry name" value="EG:103B4.3 PROTEIN-RELATED"/>
    <property type="match status" value="1"/>
</dbReference>
<keyword evidence="3" id="KW-0812">Transmembrane</keyword>
<evidence type="ECO:0000256" key="3">
    <source>
        <dbReference type="SAM" id="Phobius"/>
    </source>
</evidence>
<organism evidence="5">
    <name type="scientific">Xenopsylla cheopis</name>
    <name type="common">Oriental rat flea</name>
    <name type="synonym">Pulex cheopis</name>
    <dbReference type="NCBI Taxonomy" id="163159"/>
    <lineage>
        <taxon>Eukaryota</taxon>
        <taxon>Metazoa</taxon>
        <taxon>Ecdysozoa</taxon>
        <taxon>Arthropoda</taxon>
        <taxon>Hexapoda</taxon>
        <taxon>Insecta</taxon>
        <taxon>Pterygota</taxon>
        <taxon>Neoptera</taxon>
        <taxon>Endopterygota</taxon>
        <taxon>Siphonaptera</taxon>
        <taxon>Pulicidae</taxon>
        <taxon>Xenopsyllinae</taxon>
        <taxon>Xenopsylla</taxon>
    </lineage>
</organism>
<feature type="transmembrane region" description="Helical" evidence="3">
    <location>
        <begin position="56"/>
        <end position="75"/>
    </location>
</feature>
<protein>
    <submittedName>
        <fullName evidence="5">Putative monocarboxylate transporter</fullName>
    </submittedName>
</protein>
<dbReference type="CDD" id="cd17352">
    <property type="entry name" value="MFS_MCT_SLC16"/>
    <property type="match status" value="1"/>
</dbReference>
<dbReference type="InterPro" id="IPR036259">
    <property type="entry name" value="MFS_trans_sf"/>
</dbReference>
<dbReference type="InterPro" id="IPR020846">
    <property type="entry name" value="MFS_dom"/>
</dbReference>
<proteinExistence type="predicted"/>
<keyword evidence="3" id="KW-0472">Membrane</keyword>
<dbReference type="InterPro" id="IPR011701">
    <property type="entry name" value="MFS"/>
</dbReference>
<sequence>MAGGLLAGICLVVSMFAQDVITLLFTIGIGTGLGFGLIYLPAIVSVTMYFERYRSLATGIAVCGAGFGTIVFPPLTEILMQEYGWRGTTLLMGGFVLNCIFFGALFRPLEYPKKEPIEAFPAKKKFEIPRSNSAGHSMDSRKTETMRLAQSQPSSLDSIHSKKASVSAFHRKDVFYQGSLIKLAERQSRSTIPDELKLLDKSGSFIRENLRRPSSISRHMMVQETRRKKLCADVDIETIKEMMNYALFKDPVFIIFLLSNFATSVGYQVPYVYIVPQSNLIGLTGDQGSYLLSVLGIANTVGRIVLGYLSDKTWVNRLLVYEMCLIVSGLATALTTLCFNFTTMALCASVYGFSIGAYVGLTSVILVDLLGLDKLTNAFGLLLLFQGIASLIGPPLIGFIFDITQSYQGGFFSGRRLHCSQWRRPISNTTSAEDARKKRKEITCIRTCWSFMNVKYFY</sequence>
<feature type="transmembrane region" description="Helical" evidence="3">
    <location>
        <begin position="318"/>
        <end position="342"/>
    </location>
</feature>
<dbReference type="Gene3D" id="1.20.1250.20">
    <property type="entry name" value="MFS general substrate transporter like domains"/>
    <property type="match status" value="2"/>
</dbReference>